<dbReference type="GO" id="GO:0006310">
    <property type="term" value="P:DNA recombination"/>
    <property type="evidence" value="ECO:0007669"/>
    <property type="project" value="UniProtKB-KW"/>
</dbReference>
<dbReference type="GO" id="GO:0015074">
    <property type="term" value="P:DNA integration"/>
    <property type="evidence" value="ECO:0007669"/>
    <property type="project" value="InterPro"/>
</dbReference>
<name>A0A284VK02_9EURY</name>
<dbReference type="AlphaFoldDB" id="A0A284VK02"/>
<evidence type="ECO:0000256" key="1">
    <source>
        <dbReference type="ARBA" id="ARBA00023172"/>
    </source>
</evidence>
<protein>
    <recommendedName>
        <fullName evidence="2">Tyr recombinase domain-containing protein</fullName>
    </recommendedName>
</protein>
<dbReference type="Proteomes" id="UP000218615">
    <property type="component" value="Unassembled WGS sequence"/>
</dbReference>
<dbReference type="Pfam" id="PF00589">
    <property type="entry name" value="Phage_integrase"/>
    <property type="match status" value="1"/>
</dbReference>
<dbReference type="PROSITE" id="PS51898">
    <property type="entry name" value="TYR_RECOMBINASE"/>
    <property type="match status" value="1"/>
</dbReference>
<dbReference type="Gene3D" id="1.10.443.10">
    <property type="entry name" value="Intergrase catalytic core"/>
    <property type="match status" value="1"/>
</dbReference>
<proteinExistence type="predicted"/>
<dbReference type="SUPFAM" id="SSF56349">
    <property type="entry name" value="DNA breaking-rejoining enzymes"/>
    <property type="match status" value="1"/>
</dbReference>
<organism evidence="3 4">
    <name type="scientific">Candidatus Methanoperedens nitratireducens</name>
    <dbReference type="NCBI Taxonomy" id="1392998"/>
    <lineage>
        <taxon>Archaea</taxon>
        <taxon>Methanobacteriati</taxon>
        <taxon>Methanobacteriota</taxon>
        <taxon>Stenosarchaea group</taxon>
        <taxon>Methanomicrobia</taxon>
        <taxon>Methanosarcinales</taxon>
        <taxon>ANME-2 cluster</taxon>
        <taxon>Candidatus Methanoperedentaceae</taxon>
        <taxon>Candidatus Methanoperedens</taxon>
    </lineage>
</organism>
<feature type="domain" description="Tyr recombinase" evidence="2">
    <location>
        <begin position="25"/>
        <end position="232"/>
    </location>
</feature>
<sequence>MQTPAQNLQILELKKPELTNTKQLVTTDPLLNRGMNVEECRIICTDYRIPTREKLFFRIIYETQLRPFEVLNLKIEDWDRNQHLITAVRVKQKTKPKKGNRKEKEWLPSTPRTALLSENTNEMLRTLVSNRKKGHIFINEKGEQLSLEWFNERINHYAKIIGIQKIKKYYADGRTLKLITCMALREAGERHHDNAGGSRKLSAVAAGHTMEVKERHYEKVGEDFEQVHESYRKFHPAFVENW</sequence>
<dbReference type="InterPro" id="IPR013762">
    <property type="entry name" value="Integrase-like_cat_sf"/>
</dbReference>
<accession>A0A284VK02</accession>
<evidence type="ECO:0000313" key="3">
    <source>
        <dbReference type="EMBL" id="SNQ59529.1"/>
    </source>
</evidence>
<evidence type="ECO:0000259" key="2">
    <source>
        <dbReference type="PROSITE" id="PS51898"/>
    </source>
</evidence>
<reference evidence="4" key="1">
    <citation type="submission" date="2017-06" db="EMBL/GenBank/DDBJ databases">
        <authorList>
            <person name="Cremers G."/>
        </authorList>
    </citation>
    <scope>NUCLEOTIDE SEQUENCE [LARGE SCALE GENOMIC DNA]</scope>
</reference>
<dbReference type="InterPro" id="IPR011010">
    <property type="entry name" value="DNA_brk_join_enz"/>
</dbReference>
<dbReference type="EMBL" id="FZMP01000026">
    <property type="protein sequence ID" value="SNQ59529.1"/>
    <property type="molecule type" value="Genomic_DNA"/>
</dbReference>
<dbReference type="GO" id="GO:0003677">
    <property type="term" value="F:DNA binding"/>
    <property type="evidence" value="ECO:0007669"/>
    <property type="project" value="InterPro"/>
</dbReference>
<dbReference type="InterPro" id="IPR002104">
    <property type="entry name" value="Integrase_catalytic"/>
</dbReference>
<gene>
    <name evidence="3" type="ORF">MNV_1210012</name>
</gene>
<keyword evidence="1" id="KW-0233">DNA recombination</keyword>
<keyword evidence="4" id="KW-1185">Reference proteome</keyword>
<evidence type="ECO:0000313" key="4">
    <source>
        <dbReference type="Proteomes" id="UP000218615"/>
    </source>
</evidence>